<reference evidence="2 3" key="1">
    <citation type="submission" date="2018-11" db="EMBL/GenBank/DDBJ databases">
        <title>Species Designations Belie Phenotypic and Genotypic Heterogeneity in Oral Streptococci.</title>
        <authorList>
            <person name="Velsko I."/>
        </authorList>
    </citation>
    <scope>NUCLEOTIDE SEQUENCE [LARGE SCALE GENOMIC DNA]</scope>
    <source>
        <strain evidence="2 3">BCC10</strain>
    </source>
</reference>
<dbReference type="RefSeq" id="WP_125847924.1">
    <property type="nucleotide sequence ID" value="NZ_RJPK01000002.1"/>
</dbReference>
<keyword evidence="1" id="KW-0812">Transmembrane</keyword>
<feature type="transmembrane region" description="Helical" evidence="1">
    <location>
        <begin position="81"/>
        <end position="101"/>
    </location>
</feature>
<dbReference type="Proteomes" id="UP000281558">
    <property type="component" value="Unassembled WGS sequence"/>
</dbReference>
<name>A0A3R9LPP5_STROR</name>
<dbReference type="AlphaFoldDB" id="A0A3R9LPP5"/>
<evidence type="ECO:0000313" key="2">
    <source>
        <dbReference type="EMBL" id="RSJ70937.1"/>
    </source>
</evidence>
<sequence length="378" mass="44813">MKKMVRSIIDFFPDKNQWFSFVDYFLSFKAITLLGFISGLFTLIIDNTNFLNWISNLFRYLSEFKIEKISNKQPTTVSEFVGLWLIIFLTVIVIVQFFSFIKKWNEVKEKNKLLEELLQYSSRLTQNNTIHLTHTDKSFTQYEFSNYIICDILNIMKDLENSNISENSLYISDIKFLSGLLSTKMVRIFDKIYCKGLKNFLKNILKDNKFAMKKLLGGEVHIRLYFYSSDDGEFLYSSFVDDELFFSDSSLNHKICYSKDDERFQETQSPKTNKKLNIDKHKKIIFPIGSDNITNSKTEFYGFMEYDFGNISISEEEFLNNEFMQKTIKSLGIVIIEQLSYNMRVVRDNMNRVREQAPMEDSQHSEKFDFLKTIFYNF</sequence>
<dbReference type="EMBL" id="RJPK01000002">
    <property type="protein sequence ID" value="RSJ70937.1"/>
    <property type="molecule type" value="Genomic_DNA"/>
</dbReference>
<keyword evidence="1" id="KW-0472">Membrane</keyword>
<keyword evidence="1" id="KW-1133">Transmembrane helix</keyword>
<organism evidence="2 3">
    <name type="scientific">Streptococcus oralis</name>
    <dbReference type="NCBI Taxonomy" id="1303"/>
    <lineage>
        <taxon>Bacteria</taxon>
        <taxon>Bacillati</taxon>
        <taxon>Bacillota</taxon>
        <taxon>Bacilli</taxon>
        <taxon>Lactobacillales</taxon>
        <taxon>Streptococcaceae</taxon>
        <taxon>Streptococcus</taxon>
    </lineage>
</organism>
<gene>
    <name evidence="2" type="ORF">D8801_03470</name>
</gene>
<proteinExistence type="predicted"/>
<accession>A0A3R9LPP5</accession>
<evidence type="ECO:0000256" key="1">
    <source>
        <dbReference type="SAM" id="Phobius"/>
    </source>
</evidence>
<protein>
    <submittedName>
        <fullName evidence="2">Uncharacterized protein</fullName>
    </submittedName>
</protein>
<comment type="caution">
    <text evidence="2">The sequence shown here is derived from an EMBL/GenBank/DDBJ whole genome shotgun (WGS) entry which is preliminary data.</text>
</comment>
<feature type="transmembrane region" description="Helical" evidence="1">
    <location>
        <begin position="21"/>
        <end position="45"/>
    </location>
</feature>
<evidence type="ECO:0000313" key="3">
    <source>
        <dbReference type="Proteomes" id="UP000281558"/>
    </source>
</evidence>